<evidence type="ECO:0000256" key="1">
    <source>
        <dbReference type="SAM" id="MobiDB-lite"/>
    </source>
</evidence>
<sequence>MGRTKNYNVSENRAAPVGATSASRESPRPSADDTCIDMVALLGQEARFPQRIKTLDLRHWLGRGIDDWVCSSGFCLKAMLLSGARATASVTTYFGQLPYLFEYLTGRSQTSVPPRPKLPSDLSPQHVQHFIGWLQKRAQAADWRPSSTRNTYRAVKVVLTEMFAQGFIKGEPSRFFRDGALPWSCEDSLQTSLSDAEQECLAKAIKSDLVDVHHGRLPLKQGAVQGLRLLLVAHRQGLNPTPLLEMCRDALAPGFLPGTIRMRTAKHRSKKVRSSIGRAALVRQPSTQPSVPPAEQDLCFDLSEGAVLQQAIASTRELVCEAPPALKQRIWLYRAEASAGSIKRGNITCLDSKSLNRAIQGVIQRHKLLGDDGLMLRLNLSRLRKSRFDRALRTADGDIAITANLMGNTPRVSGANYPSMNAARKVEAASFMNSDYTALMRTEGQAPRGPEVQPVQVQPFRLGKDGASALPTPTPVSACSDSISGEHAPNDGHSHCDRYVMCLFCSSFAIVGTADELWRLFSFQMFAQAELDYLDEALGPERTADGLLEDLRDRYRVAIPYIDDFTQRQFARSRVAQARARTASGLHPYWQHQMTMSRRARSRVLAPEPRDDESQSDAVGLQARRTRRAGPRA</sequence>
<feature type="compositionally biased region" description="Polar residues" evidence="1">
    <location>
        <begin position="1"/>
        <end position="11"/>
    </location>
</feature>
<evidence type="ECO:0008006" key="4">
    <source>
        <dbReference type="Google" id="ProtNLM"/>
    </source>
</evidence>
<evidence type="ECO:0000313" key="3">
    <source>
        <dbReference type="Proteomes" id="UP000238206"/>
    </source>
</evidence>
<feature type="region of interest" description="Disordered" evidence="1">
    <location>
        <begin position="595"/>
        <end position="633"/>
    </location>
</feature>
<dbReference type="RefSeq" id="WP_105393562.1">
    <property type="nucleotide sequence ID" value="NZ_PUIQ01000079.1"/>
</dbReference>
<gene>
    <name evidence="2" type="ORF">C5615_35360</name>
</gene>
<feature type="compositionally biased region" description="Basic residues" evidence="1">
    <location>
        <begin position="624"/>
        <end position="633"/>
    </location>
</feature>
<reference evidence="2 3" key="1">
    <citation type="submission" date="2018-02" db="EMBL/GenBank/DDBJ databases">
        <title>Draft genome sequencing of Burkholderia cepacia Y14-15.</title>
        <authorList>
            <person name="Zheng B.-X."/>
        </authorList>
    </citation>
    <scope>NUCLEOTIDE SEQUENCE [LARGE SCALE GENOMIC DNA]</scope>
    <source>
        <strain evidence="2 3">Y14-15</strain>
    </source>
</reference>
<name>A0A2S8I2Y7_BURCE</name>
<proteinExistence type="predicted"/>
<feature type="region of interest" description="Disordered" evidence="1">
    <location>
        <begin position="1"/>
        <end position="31"/>
    </location>
</feature>
<organism evidence="2 3">
    <name type="scientific">Burkholderia cepacia</name>
    <name type="common">Pseudomonas cepacia</name>
    <dbReference type="NCBI Taxonomy" id="292"/>
    <lineage>
        <taxon>Bacteria</taxon>
        <taxon>Pseudomonadati</taxon>
        <taxon>Pseudomonadota</taxon>
        <taxon>Betaproteobacteria</taxon>
        <taxon>Burkholderiales</taxon>
        <taxon>Burkholderiaceae</taxon>
        <taxon>Burkholderia</taxon>
        <taxon>Burkholderia cepacia complex</taxon>
    </lineage>
</organism>
<protein>
    <recommendedName>
        <fullName evidence="4">Core-binding (CB) domain-containing protein</fullName>
    </recommendedName>
</protein>
<comment type="caution">
    <text evidence="2">The sequence shown here is derived from an EMBL/GenBank/DDBJ whole genome shotgun (WGS) entry which is preliminary data.</text>
</comment>
<evidence type="ECO:0000313" key="2">
    <source>
        <dbReference type="EMBL" id="PQP09167.1"/>
    </source>
</evidence>
<dbReference type="EMBL" id="PUIQ01000079">
    <property type="protein sequence ID" value="PQP09167.1"/>
    <property type="molecule type" value="Genomic_DNA"/>
</dbReference>
<dbReference type="Proteomes" id="UP000238206">
    <property type="component" value="Unassembled WGS sequence"/>
</dbReference>
<accession>A0A2S8I2Y7</accession>
<dbReference type="AlphaFoldDB" id="A0A2S8I2Y7"/>